<gene>
    <name evidence="6 8" type="primary">nusB</name>
    <name evidence="8" type="ORF">CXT95_08055</name>
</gene>
<evidence type="ECO:0000256" key="3">
    <source>
        <dbReference type="ARBA" id="ARBA00022884"/>
    </source>
</evidence>
<dbReference type="GO" id="GO:0003723">
    <property type="term" value="F:RNA binding"/>
    <property type="evidence" value="ECO:0007669"/>
    <property type="project" value="UniProtKB-UniRule"/>
</dbReference>
<evidence type="ECO:0000313" key="9">
    <source>
        <dbReference type="Proteomes" id="UP000236075"/>
    </source>
</evidence>
<evidence type="ECO:0000256" key="4">
    <source>
        <dbReference type="ARBA" id="ARBA00023015"/>
    </source>
</evidence>
<dbReference type="GO" id="GO:0031564">
    <property type="term" value="P:transcription antitermination"/>
    <property type="evidence" value="ECO:0007669"/>
    <property type="project" value="UniProtKB-KW"/>
</dbReference>
<dbReference type="HAMAP" id="MF_00073">
    <property type="entry name" value="NusB"/>
    <property type="match status" value="1"/>
</dbReference>
<dbReference type="InterPro" id="IPR035926">
    <property type="entry name" value="NusB-like_sf"/>
</dbReference>
<evidence type="ECO:0000256" key="2">
    <source>
        <dbReference type="ARBA" id="ARBA00022814"/>
    </source>
</evidence>
<keyword evidence="3 6" id="KW-0694">RNA-binding</keyword>
<evidence type="ECO:0000256" key="1">
    <source>
        <dbReference type="ARBA" id="ARBA00005952"/>
    </source>
</evidence>
<keyword evidence="5 6" id="KW-0804">Transcription</keyword>
<dbReference type="Pfam" id="PF01029">
    <property type="entry name" value="NusB"/>
    <property type="match status" value="1"/>
</dbReference>
<comment type="similarity">
    <text evidence="1 6">Belongs to the NusB family.</text>
</comment>
<dbReference type="GO" id="GO:0005829">
    <property type="term" value="C:cytosol"/>
    <property type="evidence" value="ECO:0007669"/>
    <property type="project" value="TreeGrafter"/>
</dbReference>
<comment type="caution">
    <text evidence="8">The sequence shown here is derived from an EMBL/GenBank/DDBJ whole genome shotgun (WGS) entry which is preliminary data.</text>
</comment>
<dbReference type="GO" id="GO:0006353">
    <property type="term" value="P:DNA-templated transcription termination"/>
    <property type="evidence" value="ECO:0007669"/>
    <property type="project" value="UniProtKB-UniRule"/>
</dbReference>
<comment type="function">
    <text evidence="6">Involved in transcription antitermination. Required for transcription of ribosomal RNA (rRNA) genes. Binds specifically to the boxA antiterminator sequence of the ribosomal RNA (rrn) operons.</text>
</comment>
<evidence type="ECO:0000256" key="5">
    <source>
        <dbReference type="ARBA" id="ARBA00023163"/>
    </source>
</evidence>
<dbReference type="InterPro" id="IPR011605">
    <property type="entry name" value="NusB_fam"/>
</dbReference>
<dbReference type="PANTHER" id="PTHR11078">
    <property type="entry name" value="N UTILIZATION SUBSTANCE PROTEIN B-RELATED"/>
    <property type="match status" value="1"/>
</dbReference>
<dbReference type="NCBIfam" id="TIGR01951">
    <property type="entry name" value="nusB"/>
    <property type="match status" value="1"/>
</dbReference>
<dbReference type="PANTHER" id="PTHR11078:SF3">
    <property type="entry name" value="ANTITERMINATION NUSB DOMAIN-CONTAINING PROTEIN"/>
    <property type="match status" value="1"/>
</dbReference>
<dbReference type="AlphaFoldDB" id="A0AAX0WK03"/>
<sequence>MMKSRPSPAVSPLSSTAAVKRPAPLPAWRNSSSTPCSGNNTYYSLLSIAMLSRNQIRQAALQYLYAASQTPETEREGIWDILMEPFRGDYCKLKAKAVSGHLTRDYPDKLRLFITRARETADKLQQDPLTLPVRDQLQDLLAKEGEFNASLLRLKKALHEDPSNDKGSLSAACDAAQGLNTALMQMRRRLLDTLKDFPAYNAIWPSLISSCSKLQEINDRINCLIHPDDRPSLAEIKKVVEAGRDAEELYREAKTLGEDILRRRDGLDAAIDSTLENYSPERVSAIDRAILRLGAYELLHRKDLPAPIVISEAIRLSERFSSAESPRFINGVLAGISKTGRPA</sequence>
<dbReference type="Proteomes" id="UP000236075">
    <property type="component" value="Unassembled WGS sequence"/>
</dbReference>
<accession>A0AAX0WK03</accession>
<dbReference type="Gene3D" id="1.10.940.10">
    <property type="entry name" value="NusB-like"/>
    <property type="match status" value="1"/>
</dbReference>
<name>A0AAX0WK03_9BACT</name>
<dbReference type="InterPro" id="IPR006027">
    <property type="entry name" value="NusB_RsmB_TIM44"/>
</dbReference>
<protein>
    <recommendedName>
        <fullName evidence="6">Transcription antitermination protein NusB</fullName>
    </recommendedName>
    <alternativeName>
        <fullName evidence="6">Antitermination factor NusB</fullName>
    </alternativeName>
</protein>
<keyword evidence="2 6" id="KW-0889">Transcription antitermination</keyword>
<reference evidence="8 9" key="1">
    <citation type="journal article" date="2017" name="BMC Genomics">
        <title>Genome sequencing of 39 Akkermansia muciniphila isolates reveals its population structure, genomic and functional diverisity, and global distribution in mammalian gut microbiotas.</title>
        <authorList>
            <person name="Guo X."/>
            <person name="Li S."/>
            <person name="Zhang J."/>
            <person name="Wu F."/>
            <person name="Li X."/>
            <person name="Wu D."/>
            <person name="Zhang M."/>
            <person name="Ou Z."/>
            <person name="Jie Z."/>
            <person name="Yan Q."/>
            <person name="Li P."/>
            <person name="Yi J."/>
            <person name="Peng Y."/>
        </authorList>
    </citation>
    <scope>NUCLEOTIDE SEQUENCE [LARGE SCALE GENOMIC DNA]</scope>
    <source>
        <strain evidence="8 9">GP28</strain>
    </source>
</reference>
<proteinExistence type="inferred from homology"/>
<evidence type="ECO:0000259" key="7">
    <source>
        <dbReference type="Pfam" id="PF01029"/>
    </source>
</evidence>
<organism evidence="8 9">
    <name type="scientific">Akkermansia muciniphila</name>
    <dbReference type="NCBI Taxonomy" id="239935"/>
    <lineage>
        <taxon>Bacteria</taxon>
        <taxon>Pseudomonadati</taxon>
        <taxon>Verrucomicrobiota</taxon>
        <taxon>Verrucomicrobiia</taxon>
        <taxon>Verrucomicrobiales</taxon>
        <taxon>Akkermansiaceae</taxon>
        <taxon>Akkermansia</taxon>
    </lineage>
</organism>
<dbReference type="EMBL" id="PJLB01000008">
    <property type="protein sequence ID" value="PND02595.1"/>
    <property type="molecule type" value="Genomic_DNA"/>
</dbReference>
<dbReference type="SUPFAM" id="SSF48013">
    <property type="entry name" value="NusB-like"/>
    <property type="match status" value="1"/>
</dbReference>
<feature type="domain" description="NusB/RsmB/TIM44" evidence="7">
    <location>
        <begin position="250"/>
        <end position="337"/>
    </location>
</feature>
<evidence type="ECO:0000256" key="6">
    <source>
        <dbReference type="HAMAP-Rule" id="MF_00073"/>
    </source>
</evidence>
<evidence type="ECO:0000313" key="8">
    <source>
        <dbReference type="EMBL" id="PND02595.1"/>
    </source>
</evidence>
<keyword evidence="4 6" id="KW-0805">Transcription regulation</keyword>